<keyword evidence="9" id="KW-1185">Reference proteome</keyword>
<dbReference type="RefSeq" id="WP_012827325.1">
    <property type="nucleotide sequence ID" value="NC_013440.1"/>
</dbReference>
<dbReference type="Gene3D" id="1.10.510.10">
    <property type="entry name" value="Transferase(Phosphotransferase) domain 1"/>
    <property type="match status" value="1"/>
</dbReference>
<dbReference type="SUPFAM" id="SSF56112">
    <property type="entry name" value="Protein kinase-like (PK-like)"/>
    <property type="match status" value="1"/>
</dbReference>
<evidence type="ECO:0000256" key="3">
    <source>
        <dbReference type="ARBA" id="ARBA00022777"/>
    </source>
</evidence>
<dbReference type="KEGG" id="hoh:Hoch_2172"/>
<gene>
    <name evidence="8" type="ordered locus">Hoch_2172</name>
</gene>
<organism evidence="8 9">
    <name type="scientific">Haliangium ochraceum (strain DSM 14365 / JCM 11303 / SMP-2)</name>
    <dbReference type="NCBI Taxonomy" id="502025"/>
    <lineage>
        <taxon>Bacteria</taxon>
        <taxon>Pseudomonadati</taxon>
        <taxon>Myxococcota</taxon>
        <taxon>Polyangia</taxon>
        <taxon>Haliangiales</taxon>
        <taxon>Kofleriaceae</taxon>
        <taxon>Haliangium</taxon>
    </lineage>
</organism>
<evidence type="ECO:0000256" key="6">
    <source>
        <dbReference type="SAM" id="Phobius"/>
    </source>
</evidence>
<proteinExistence type="predicted"/>
<keyword evidence="6" id="KW-0812">Transmembrane</keyword>
<dbReference type="EMBL" id="CP001804">
    <property type="protein sequence ID" value="ACY14717.1"/>
    <property type="molecule type" value="Genomic_DNA"/>
</dbReference>
<keyword evidence="3 8" id="KW-0418">Kinase</keyword>
<feature type="region of interest" description="Disordered" evidence="5">
    <location>
        <begin position="443"/>
        <end position="474"/>
    </location>
</feature>
<dbReference type="STRING" id="502025.Hoch_2172"/>
<name>D0LGZ5_HALO1</name>
<evidence type="ECO:0000256" key="1">
    <source>
        <dbReference type="ARBA" id="ARBA00022679"/>
    </source>
</evidence>
<keyword evidence="4" id="KW-0067">ATP-binding</keyword>
<keyword evidence="6" id="KW-0472">Membrane</keyword>
<evidence type="ECO:0000256" key="4">
    <source>
        <dbReference type="ARBA" id="ARBA00022840"/>
    </source>
</evidence>
<dbReference type="CDD" id="cd14014">
    <property type="entry name" value="STKc_PknB_like"/>
    <property type="match status" value="1"/>
</dbReference>
<keyword evidence="6" id="KW-1133">Transmembrane helix</keyword>
<evidence type="ECO:0000256" key="5">
    <source>
        <dbReference type="SAM" id="MobiDB-lite"/>
    </source>
</evidence>
<dbReference type="Pfam" id="PF00069">
    <property type="entry name" value="Pkinase"/>
    <property type="match status" value="1"/>
</dbReference>
<keyword evidence="8" id="KW-0723">Serine/threonine-protein kinase</keyword>
<dbReference type="eggNOG" id="COG0515">
    <property type="taxonomic scope" value="Bacteria"/>
</dbReference>
<protein>
    <submittedName>
        <fullName evidence="8">Serine/threonine protein kinase</fullName>
    </submittedName>
</protein>
<dbReference type="HOGENOM" id="CLU_000288_151_5_7"/>
<dbReference type="Proteomes" id="UP000001880">
    <property type="component" value="Chromosome"/>
</dbReference>
<dbReference type="GO" id="GO:0005524">
    <property type="term" value="F:ATP binding"/>
    <property type="evidence" value="ECO:0007669"/>
    <property type="project" value="UniProtKB-KW"/>
</dbReference>
<feature type="region of interest" description="Disordered" evidence="5">
    <location>
        <begin position="313"/>
        <end position="427"/>
    </location>
</feature>
<dbReference type="InterPro" id="IPR000719">
    <property type="entry name" value="Prot_kinase_dom"/>
</dbReference>
<evidence type="ECO:0000313" key="9">
    <source>
        <dbReference type="Proteomes" id="UP000001880"/>
    </source>
</evidence>
<dbReference type="PANTHER" id="PTHR43289">
    <property type="entry name" value="MITOGEN-ACTIVATED PROTEIN KINASE KINASE KINASE 20-RELATED"/>
    <property type="match status" value="1"/>
</dbReference>
<accession>D0LGZ5</accession>
<keyword evidence="1" id="KW-0808">Transferase</keyword>
<reference evidence="8 9" key="1">
    <citation type="journal article" date="2010" name="Stand. Genomic Sci.">
        <title>Complete genome sequence of Haliangium ochraceum type strain (SMP-2).</title>
        <authorList>
            <consortium name="US DOE Joint Genome Institute (JGI-PGF)"/>
            <person name="Ivanova N."/>
            <person name="Daum C."/>
            <person name="Lang E."/>
            <person name="Abt B."/>
            <person name="Kopitz M."/>
            <person name="Saunders E."/>
            <person name="Lapidus A."/>
            <person name="Lucas S."/>
            <person name="Glavina Del Rio T."/>
            <person name="Nolan M."/>
            <person name="Tice H."/>
            <person name="Copeland A."/>
            <person name="Cheng J.F."/>
            <person name="Chen F."/>
            <person name="Bruce D."/>
            <person name="Goodwin L."/>
            <person name="Pitluck S."/>
            <person name="Mavromatis K."/>
            <person name="Pati A."/>
            <person name="Mikhailova N."/>
            <person name="Chen A."/>
            <person name="Palaniappan K."/>
            <person name="Land M."/>
            <person name="Hauser L."/>
            <person name="Chang Y.J."/>
            <person name="Jeffries C.D."/>
            <person name="Detter J.C."/>
            <person name="Brettin T."/>
            <person name="Rohde M."/>
            <person name="Goker M."/>
            <person name="Bristow J."/>
            <person name="Markowitz V."/>
            <person name="Eisen J.A."/>
            <person name="Hugenholtz P."/>
            <person name="Kyrpides N.C."/>
            <person name="Klenk H.P."/>
        </authorList>
    </citation>
    <scope>NUCLEOTIDE SEQUENCE [LARGE SCALE GENOMIC DNA]</scope>
    <source>
        <strain evidence="9">DSM 14365 / CIP 107738 / JCM 11303 / AJ 13395 / SMP-2</strain>
    </source>
</reference>
<feature type="transmembrane region" description="Helical" evidence="6">
    <location>
        <begin position="487"/>
        <end position="508"/>
    </location>
</feature>
<feature type="compositionally biased region" description="Low complexity" evidence="5">
    <location>
        <begin position="352"/>
        <end position="365"/>
    </location>
</feature>
<evidence type="ECO:0000256" key="2">
    <source>
        <dbReference type="ARBA" id="ARBA00022741"/>
    </source>
</evidence>
<dbReference type="PROSITE" id="PS50011">
    <property type="entry name" value="PROTEIN_KINASE_DOM"/>
    <property type="match status" value="1"/>
</dbReference>
<dbReference type="PANTHER" id="PTHR43289:SF6">
    <property type="entry name" value="SERINE_THREONINE-PROTEIN KINASE NEKL-3"/>
    <property type="match status" value="1"/>
</dbReference>
<keyword evidence="2" id="KW-0547">Nucleotide-binding</keyword>
<sequence length="509" mass="54003">MARVMPGGGIRFGNYQLVERLAHGGMAEVYLARQQGPEGFDRRVAIKRILPHLAGSENFLRMFLDEARLAASLSHPNVVHIYELGKEGEHYYLAMEFIDGVHAGAIIDVGSQHRLPVTLVARIGADACAGLNSVHNAVDSSGRALHLVHRDISPPNLMISYDGVVKLMDFGIAKAVGQVEQTRPGIVKGKFAYMSPEQTTGETLDGRSDVFSLSLVLWELLAGYVALPRTDPVEAMTMIRDGKIPPLAQARPDLPPQLTEVVSQGLTTNREHRPSAAELGNALEGFIKSSPELGTPMQLSEWVRRHLPRHALHSGGDALADGPRTDAEDQAAASRDSDTDVSHRASYPDLRAGANAGEPADAAAGEITDTATSQPAQPLEPIDPATSFLEDSDEDDGPTVVTSSPRPGGDALIDLPPPRPSLPANLAPPVVERLSDTRATTRDPAPAFLSHAPASSDPAQPAGVGQGAAQRAPTAAQAAPRRSLAQLFVIAVLVTAVLLGATAWILIFT</sequence>
<dbReference type="eggNOG" id="COG3266">
    <property type="taxonomic scope" value="Bacteria"/>
</dbReference>
<dbReference type="InterPro" id="IPR011009">
    <property type="entry name" value="Kinase-like_dom_sf"/>
</dbReference>
<evidence type="ECO:0000313" key="8">
    <source>
        <dbReference type="EMBL" id="ACY14717.1"/>
    </source>
</evidence>
<evidence type="ECO:0000259" key="7">
    <source>
        <dbReference type="PROSITE" id="PS50011"/>
    </source>
</evidence>
<dbReference type="Gene3D" id="3.30.200.20">
    <property type="entry name" value="Phosphorylase Kinase, domain 1"/>
    <property type="match status" value="1"/>
</dbReference>
<feature type="domain" description="Protein kinase" evidence="7">
    <location>
        <begin position="15"/>
        <end position="287"/>
    </location>
</feature>
<dbReference type="AlphaFoldDB" id="D0LGZ5"/>
<feature type="compositionally biased region" description="Low complexity" evidence="5">
    <location>
        <begin position="458"/>
        <end position="474"/>
    </location>
</feature>
<dbReference type="GO" id="GO:0004674">
    <property type="term" value="F:protein serine/threonine kinase activity"/>
    <property type="evidence" value="ECO:0007669"/>
    <property type="project" value="UniProtKB-KW"/>
</dbReference>